<dbReference type="GeneID" id="111588736"/>
<feature type="transmembrane region" description="Helical" evidence="11">
    <location>
        <begin position="452"/>
        <end position="472"/>
    </location>
</feature>
<dbReference type="InterPro" id="IPR013568">
    <property type="entry name" value="SEFIR_dom"/>
</dbReference>
<feature type="chain" id="PRO_5043445326" description="SEFIR domain-containing protein" evidence="12">
    <location>
        <begin position="25"/>
        <end position="813"/>
    </location>
</feature>
<dbReference type="GO" id="GO:0006954">
    <property type="term" value="P:inflammatory response"/>
    <property type="evidence" value="ECO:0007669"/>
    <property type="project" value="UniProtKB-KW"/>
</dbReference>
<evidence type="ECO:0000256" key="6">
    <source>
        <dbReference type="ARBA" id="ARBA00022989"/>
    </source>
</evidence>
<evidence type="ECO:0000256" key="11">
    <source>
        <dbReference type="SAM" id="Phobius"/>
    </source>
</evidence>
<dbReference type="Pfam" id="PF15037">
    <property type="entry name" value="IL17_R_N"/>
    <property type="match status" value="1"/>
</dbReference>
<evidence type="ECO:0000259" key="13">
    <source>
        <dbReference type="Pfam" id="PF08357"/>
    </source>
</evidence>
<keyword evidence="8" id="KW-0675">Receptor</keyword>
<dbReference type="GO" id="GO:0005886">
    <property type="term" value="C:plasma membrane"/>
    <property type="evidence" value="ECO:0007669"/>
    <property type="project" value="UniProtKB-SubCell"/>
</dbReference>
<organism evidence="15 16">
    <name type="scientific">Amphiprion ocellaris</name>
    <name type="common">Clown anemonefish</name>
    <dbReference type="NCBI Taxonomy" id="80972"/>
    <lineage>
        <taxon>Eukaryota</taxon>
        <taxon>Metazoa</taxon>
        <taxon>Chordata</taxon>
        <taxon>Craniata</taxon>
        <taxon>Vertebrata</taxon>
        <taxon>Euteleostomi</taxon>
        <taxon>Actinopterygii</taxon>
        <taxon>Neopterygii</taxon>
        <taxon>Teleostei</taxon>
        <taxon>Neoteleostei</taxon>
        <taxon>Acanthomorphata</taxon>
        <taxon>Ovalentaria</taxon>
        <taxon>Pomacentridae</taxon>
        <taxon>Amphiprion</taxon>
    </lineage>
</organism>
<evidence type="ECO:0000256" key="4">
    <source>
        <dbReference type="ARBA" id="ARBA00022692"/>
    </source>
</evidence>
<keyword evidence="16" id="KW-1185">Reference proteome</keyword>
<keyword evidence="4 11" id="KW-0812">Transmembrane</keyword>
<keyword evidence="10" id="KW-0395">Inflammatory response</keyword>
<reference evidence="15 16" key="1">
    <citation type="submission" date="2022-01" db="EMBL/GenBank/DDBJ databases">
        <title>A chromosome-scale genome assembly of the false clownfish, Amphiprion ocellaris.</title>
        <authorList>
            <person name="Ryu T."/>
        </authorList>
    </citation>
    <scope>NUCLEOTIDE SEQUENCE [LARGE SCALE GENOMIC DNA]</scope>
</reference>
<keyword evidence="9" id="KW-0325">Glycoprotein</keyword>
<evidence type="ECO:0000256" key="8">
    <source>
        <dbReference type="ARBA" id="ARBA00023170"/>
    </source>
</evidence>
<dbReference type="Gene3D" id="3.40.50.11530">
    <property type="match status" value="1"/>
</dbReference>
<dbReference type="Ensembl" id="ENSAOCT00000050133.1">
    <property type="protein sequence ID" value="ENSAOCP00000054927.1"/>
    <property type="gene ID" value="ENSAOCG00000002098.2"/>
</dbReference>
<evidence type="ECO:0000256" key="12">
    <source>
        <dbReference type="SAM" id="SignalP"/>
    </source>
</evidence>
<evidence type="ECO:0000256" key="10">
    <source>
        <dbReference type="ARBA" id="ARBA00023198"/>
    </source>
</evidence>
<dbReference type="RefSeq" id="XP_023155039.2">
    <property type="nucleotide sequence ID" value="XM_023299271.3"/>
</dbReference>
<protein>
    <recommendedName>
        <fullName evidence="17">SEFIR domain-containing protein</fullName>
    </recommendedName>
</protein>
<evidence type="ECO:0000256" key="9">
    <source>
        <dbReference type="ARBA" id="ARBA00023180"/>
    </source>
</evidence>
<comment type="subcellular location">
    <subcellularLocation>
        <location evidence="1">Cell membrane</location>
        <topology evidence="1">Single-pass membrane protein</topology>
    </subcellularLocation>
    <subcellularLocation>
        <location evidence="2">Membrane</location>
        <topology evidence="2">Single-pass type I membrane protein</topology>
    </subcellularLocation>
</comment>
<dbReference type="Proteomes" id="UP001501940">
    <property type="component" value="Chromosome 8"/>
</dbReference>
<dbReference type="PANTHER" id="PTHR15583:SF21">
    <property type="entry name" value="INTERLEUKIN-17 RECEPTOR E-LIKE"/>
    <property type="match status" value="1"/>
</dbReference>
<keyword evidence="5 12" id="KW-0732">Signal</keyword>
<evidence type="ECO:0000313" key="16">
    <source>
        <dbReference type="Proteomes" id="UP001501940"/>
    </source>
</evidence>
<dbReference type="KEGG" id="aoce:111588736"/>
<feature type="domain" description="SEFIR" evidence="13">
    <location>
        <begin position="490"/>
        <end position="704"/>
    </location>
</feature>
<evidence type="ECO:0008006" key="17">
    <source>
        <dbReference type="Google" id="ProtNLM"/>
    </source>
</evidence>
<evidence type="ECO:0000256" key="5">
    <source>
        <dbReference type="ARBA" id="ARBA00022729"/>
    </source>
</evidence>
<keyword evidence="7 11" id="KW-0472">Membrane</keyword>
<feature type="signal peptide" evidence="12">
    <location>
        <begin position="1"/>
        <end position="24"/>
    </location>
</feature>
<evidence type="ECO:0000256" key="2">
    <source>
        <dbReference type="ARBA" id="ARBA00004479"/>
    </source>
</evidence>
<dbReference type="GO" id="GO:0030368">
    <property type="term" value="F:interleukin-17 receptor activity"/>
    <property type="evidence" value="ECO:0007669"/>
    <property type="project" value="InterPro"/>
</dbReference>
<dbReference type="InterPro" id="IPR039465">
    <property type="entry name" value="IL-17_rcpt-like"/>
</dbReference>
<dbReference type="GeneTree" id="ENSGT00940000161421"/>
<keyword evidence="3" id="KW-1003">Cell membrane</keyword>
<dbReference type="Pfam" id="PF08357">
    <property type="entry name" value="SEFIR"/>
    <property type="match status" value="1"/>
</dbReference>
<keyword evidence="6 11" id="KW-1133">Transmembrane helix</keyword>
<dbReference type="PANTHER" id="PTHR15583">
    <property type="entry name" value="INTERLEUKIN-17 RECEPTOR"/>
    <property type="match status" value="1"/>
</dbReference>
<proteinExistence type="predicted"/>
<reference evidence="15" key="2">
    <citation type="submission" date="2025-08" db="UniProtKB">
        <authorList>
            <consortium name="Ensembl"/>
        </authorList>
    </citation>
    <scope>IDENTIFICATION</scope>
</reference>
<dbReference type="InterPro" id="IPR027841">
    <property type="entry name" value="IL-17_rcpt_C/E_N"/>
</dbReference>
<evidence type="ECO:0000313" key="15">
    <source>
        <dbReference type="Ensembl" id="ENSAOCP00000054927.1"/>
    </source>
</evidence>
<name>A0AAQ5YQ31_AMPOC</name>
<evidence type="ECO:0000256" key="1">
    <source>
        <dbReference type="ARBA" id="ARBA00004162"/>
    </source>
</evidence>
<evidence type="ECO:0000256" key="7">
    <source>
        <dbReference type="ARBA" id="ARBA00023136"/>
    </source>
</evidence>
<reference evidence="15" key="3">
    <citation type="submission" date="2025-09" db="UniProtKB">
        <authorList>
            <consortium name="Ensembl"/>
        </authorList>
    </citation>
    <scope>IDENTIFICATION</scope>
</reference>
<evidence type="ECO:0000256" key="3">
    <source>
        <dbReference type="ARBA" id="ARBA00022475"/>
    </source>
</evidence>
<sequence length="813" mass="91060">MSKMRSGAALTLLAVLVSPLGLECTSTCRIGNQTGYVEGQCPISLTSNPFPDEWGYYYECVTVHVWMKAEDLSRKTATIEILKPKKVTLRPVLRKRNKKRNNRRYHGESRVLCESGVMQQLPHSNTSFNLFELVYECVKAEVGSVVDVSYNATSTHCNDTYTVQGPMPDFDLSVDQSSKSFNVTVKPQEDVKPVYAKWCYQKNPSDCIGGPDSKPITIDSSQSQSALLNFPYLLPCVCVEVYYTDRDAWRRKKCPLHINSLIDLRDVWRSSEVTLYESMVTWSSECPANSLNISASLCWMQRQHVCTPVLNSTLDKDDGPTLVFNTTAVDKHPQMCMRFSLQDSHNITCLFTSDMSTWEVDIGPGRQSILVYLTSSSPAKFSAQLCVLTETGCTPVGPSHSVTMDGNTKKEKMINLPLHSLAEKPCAQVWQSHPALHGKRILCPDYTHNRSGLYVVAALIFVAVVALMGIFIHRVTKSGTTGWLYIQKPLLLVCSSDQPAHVSAVCAFASFLQGELGATVHTALWAQSSQRQVGAEAGVADLGPLPWLYGQWEAVGKAQGKVLIIWSPEAKKTYEKWREERVNVDANSRKEEDYRKANEKICIEKKEDLKPNERKCKKAAGNKESVQLCDGKDWCPQKEASMVIGPVFTAALACLEGALQRGKGQEVAIIYFQGLCHSRDIPKAFRGVPRFCLPQDFWGLIQELGEMRRQTKAGKYRWHCWPRLLSKVLSVWLAQRLAQRLQTLLPKMQGNKMQGLRTTSSIKMTSNKTSRLKLPLASRPGTVQEQELLCGSLWRAEKLKSQVSHGRTVLLET</sequence>
<accession>A0AAQ5YQ31</accession>
<feature type="domain" description="Interleukin-17 receptor C/E N-terminal" evidence="14">
    <location>
        <begin position="222"/>
        <end position="433"/>
    </location>
</feature>
<evidence type="ECO:0000259" key="14">
    <source>
        <dbReference type="Pfam" id="PF15037"/>
    </source>
</evidence>
<dbReference type="AlphaFoldDB" id="A0AAQ5YQ31"/>